<gene>
    <name evidence="1" type="ORF">HNR59_002882</name>
</gene>
<dbReference type="Proteomes" id="UP000533306">
    <property type="component" value="Unassembled WGS sequence"/>
</dbReference>
<accession>A0A7W9S5S6</accession>
<proteinExistence type="predicted"/>
<dbReference type="Gene3D" id="3.90.550.10">
    <property type="entry name" value="Spore Coat Polysaccharide Biosynthesis Protein SpsA, Chain A"/>
    <property type="match status" value="1"/>
</dbReference>
<evidence type="ECO:0000313" key="1">
    <source>
        <dbReference type="EMBL" id="MBB6013493.1"/>
    </source>
</evidence>
<sequence>MRVVIDGVEYAPACKRSSNIGIAITTHDRNDILAKTLEQHKKHLPSGAFVAVIDDGSSDPVSVPDWVHLVRHEKSKGIVASKNASLRVLIDAGCTELFLWDDDAYPVADGWHEPYIDSPEPHLAYQFLDLIGPTKLNDICVMHADKRHVAYSGQRGVMLYYNKSAIDAVGGFDWIYGRGMYEHSDLAIRIHHTGLTTWPFADVAGSNKLIHSLDEHNAVKRSVPKADREALVRKNAAVHNERRDSGYTAYVDFREKRNVALTFLLTTASDPQRGTKMKPAASLLEAWSASVSDADRIVLADELSVAPKGAEIVPVEGLDSNPYFLRWMHIYQWLRANKDVGLVWCTDGTDVVMLREPWGEMDPDKLYVGSEPKTLADEWIIKNHDAPHLREFVKANASKPMLNAGLVGGTRETVMKFAHDIVSDTHWLGARRFWKAVPHGREIGDMATFNYVAYTKWADRIVTGPQVHTVFRSNGTGKEYAWWQHK</sequence>
<organism evidence="1 2">
    <name type="scientific">Aquamicrobium lusatiense</name>
    <dbReference type="NCBI Taxonomy" id="89772"/>
    <lineage>
        <taxon>Bacteria</taxon>
        <taxon>Pseudomonadati</taxon>
        <taxon>Pseudomonadota</taxon>
        <taxon>Alphaproteobacteria</taxon>
        <taxon>Hyphomicrobiales</taxon>
        <taxon>Phyllobacteriaceae</taxon>
        <taxon>Aquamicrobium</taxon>
    </lineage>
</organism>
<dbReference type="CDD" id="cd00761">
    <property type="entry name" value="Glyco_tranf_GTA_type"/>
    <property type="match status" value="1"/>
</dbReference>
<protein>
    <recommendedName>
        <fullName evidence="3">Glycosyltransferase</fullName>
    </recommendedName>
</protein>
<dbReference type="RefSeq" id="WP_183831698.1">
    <property type="nucleotide sequence ID" value="NZ_JACHEU010000002.1"/>
</dbReference>
<comment type="caution">
    <text evidence="1">The sequence shown here is derived from an EMBL/GenBank/DDBJ whole genome shotgun (WGS) entry which is preliminary data.</text>
</comment>
<name>A0A7W9S5S6_9HYPH</name>
<keyword evidence="2" id="KW-1185">Reference proteome</keyword>
<reference evidence="1 2" key="1">
    <citation type="submission" date="2020-08" db="EMBL/GenBank/DDBJ databases">
        <title>Genomic Encyclopedia of Type Strains, Phase IV (KMG-IV): sequencing the most valuable type-strain genomes for metagenomic binning, comparative biology and taxonomic classification.</title>
        <authorList>
            <person name="Goeker M."/>
        </authorList>
    </citation>
    <scope>NUCLEOTIDE SEQUENCE [LARGE SCALE GENOMIC DNA]</scope>
    <source>
        <strain evidence="1 2">DSM 11099</strain>
    </source>
</reference>
<dbReference type="AlphaFoldDB" id="A0A7W9S5S6"/>
<evidence type="ECO:0008006" key="3">
    <source>
        <dbReference type="Google" id="ProtNLM"/>
    </source>
</evidence>
<evidence type="ECO:0000313" key="2">
    <source>
        <dbReference type="Proteomes" id="UP000533306"/>
    </source>
</evidence>
<dbReference type="SUPFAM" id="SSF53448">
    <property type="entry name" value="Nucleotide-diphospho-sugar transferases"/>
    <property type="match status" value="1"/>
</dbReference>
<dbReference type="InterPro" id="IPR029044">
    <property type="entry name" value="Nucleotide-diphossugar_trans"/>
</dbReference>
<dbReference type="EMBL" id="JACHEU010000002">
    <property type="protein sequence ID" value="MBB6013493.1"/>
    <property type="molecule type" value="Genomic_DNA"/>
</dbReference>